<feature type="domain" description="EF-hand" evidence="4">
    <location>
        <begin position="70"/>
        <end position="105"/>
    </location>
</feature>
<dbReference type="CDD" id="cd00051">
    <property type="entry name" value="EFh"/>
    <property type="match status" value="1"/>
</dbReference>
<dbReference type="InterPro" id="IPR018247">
    <property type="entry name" value="EF_Hand_1_Ca_BS"/>
</dbReference>
<organism evidence="5 6">
    <name type="scientific">Musa acuminata subsp. malaccensis</name>
    <name type="common">Wild banana</name>
    <name type="synonym">Musa malaccensis</name>
    <dbReference type="NCBI Taxonomy" id="214687"/>
    <lineage>
        <taxon>Eukaryota</taxon>
        <taxon>Viridiplantae</taxon>
        <taxon>Streptophyta</taxon>
        <taxon>Embryophyta</taxon>
        <taxon>Tracheophyta</taxon>
        <taxon>Spermatophyta</taxon>
        <taxon>Magnoliopsida</taxon>
        <taxon>Liliopsida</taxon>
        <taxon>Zingiberales</taxon>
        <taxon>Musaceae</taxon>
        <taxon>Musa</taxon>
    </lineage>
</organism>
<name>A0A804IZS9_MUSAM</name>
<dbReference type="InParanoid" id="A0A804IZS9"/>
<keyword evidence="2" id="KW-0677">Repeat</keyword>
<feature type="domain" description="EF-hand" evidence="4">
    <location>
        <begin position="34"/>
        <end position="69"/>
    </location>
</feature>
<evidence type="ECO:0000256" key="3">
    <source>
        <dbReference type="ARBA" id="ARBA00022837"/>
    </source>
</evidence>
<reference evidence="5" key="1">
    <citation type="submission" date="2021-05" db="UniProtKB">
        <authorList>
            <consortium name="EnsemblPlants"/>
        </authorList>
    </citation>
    <scope>IDENTIFICATION</scope>
    <source>
        <strain evidence="5">subsp. malaccensis</strain>
    </source>
</reference>
<protein>
    <recommendedName>
        <fullName evidence="4">EF-hand domain-containing protein</fullName>
    </recommendedName>
</protein>
<keyword evidence="6" id="KW-1185">Reference proteome</keyword>
<dbReference type="GO" id="GO:0043226">
    <property type="term" value="C:organelle"/>
    <property type="evidence" value="ECO:0007669"/>
    <property type="project" value="UniProtKB-ARBA"/>
</dbReference>
<dbReference type="InterPro" id="IPR011992">
    <property type="entry name" value="EF-hand-dom_pair"/>
</dbReference>
<feature type="domain" description="EF-hand" evidence="4">
    <location>
        <begin position="148"/>
        <end position="178"/>
    </location>
</feature>
<dbReference type="InterPro" id="IPR039647">
    <property type="entry name" value="EF_hand_pair_protein_CML-like"/>
</dbReference>
<dbReference type="GO" id="GO:0005509">
    <property type="term" value="F:calcium ion binding"/>
    <property type="evidence" value="ECO:0000318"/>
    <property type="project" value="GO_Central"/>
</dbReference>
<dbReference type="PROSITE" id="PS50222">
    <property type="entry name" value="EF_HAND_2"/>
    <property type="match status" value="3"/>
</dbReference>
<dbReference type="GO" id="GO:0005737">
    <property type="term" value="C:cytoplasm"/>
    <property type="evidence" value="ECO:0000318"/>
    <property type="project" value="GO_Central"/>
</dbReference>
<dbReference type="Gramene" id="Ma05_t01780.1">
    <property type="protein sequence ID" value="Ma05_p01780.1"/>
    <property type="gene ID" value="Ma05_g01780"/>
</dbReference>
<dbReference type="OMA" id="FEMYELE"/>
<dbReference type="FunFam" id="1.10.238.10:FF:000178">
    <property type="entry name" value="Calmodulin-2 A"/>
    <property type="match status" value="1"/>
</dbReference>
<keyword evidence="1" id="KW-0479">Metal-binding</keyword>
<dbReference type="EnsemblPlants" id="Ma05_t01780.1">
    <property type="protein sequence ID" value="Ma05_p01780.1"/>
    <property type="gene ID" value="Ma05_g01780"/>
</dbReference>
<dbReference type="SUPFAM" id="SSF47473">
    <property type="entry name" value="EF-hand"/>
    <property type="match status" value="1"/>
</dbReference>
<dbReference type="InterPro" id="IPR002048">
    <property type="entry name" value="EF_hand_dom"/>
</dbReference>
<evidence type="ECO:0000256" key="1">
    <source>
        <dbReference type="ARBA" id="ARBA00022723"/>
    </source>
</evidence>
<dbReference type="GO" id="GO:0030234">
    <property type="term" value="F:enzyme regulator activity"/>
    <property type="evidence" value="ECO:0000318"/>
    <property type="project" value="GO_Central"/>
</dbReference>
<dbReference type="SMART" id="SM00054">
    <property type="entry name" value="EFh"/>
    <property type="match status" value="4"/>
</dbReference>
<dbReference type="AlphaFoldDB" id="A0A804IZS9"/>
<dbReference type="OrthoDB" id="26525at2759"/>
<evidence type="ECO:0000256" key="2">
    <source>
        <dbReference type="ARBA" id="ARBA00022737"/>
    </source>
</evidence>
<dbReference type="RefSeq" id="XP_009399093.1">
    <property type="nucleotide sequence ID" value="XM_009400818.2"/>
</dbReference>
<dbReference type="PROSITE" id="PS00018">
    <property type="entry name" value="EF_HAND_1"/>
    <property type="match status" value="3"/>
</dbReference>
<proteinExistence type="predicted"/>
<evidence type="ECO:0000313" key="5">
    <source>
        <dbReference type="EnsemblPlants" id="Ma05_p01780.1"/>
    </source>
</evidence>
<keyword evidence="3" id="KW-0106">Calcium</keyword>
<dbReference type="Proteomes" id="UP000012960">
    <property type="component" value="Unplaced"/>
</dbReference>
<evidence type="ECO:0000313" key="6">
    <source>
        <dbReference type="Proteomes" id="UP000012960"/>
    </source>
</evidence>
<evidence type="ECO:0000259" key="4">
    <source>
        <dbReference type="PROSITE" id="PS50222"/>
    </source>
</evidence>
<dbReference type="FunCoup" id="A0A804IZS9">
    <property type="interactions" value="160"/>
</dbReference>
<accession>A0A804IZS9</accession>
<dbReference type="PANTHER" id="PTHR10891">
    <property type="entry name" value="EF-HAND CALCIUM-BINDING DOMAIN CONTAINING PROTEIN"/>
    <property type="match status" value="1"/>
</dbReference>
<sequence>MASVVMSKAARWFSPKRSKLSLPADAPPAPGGRDRMEVLWEVFRHFDQDRDGRISCNELRASFVSIGEEMPVAAAEAAIADLDSDGDRLLDFEDFVRLMEERGGGKAAEEGEEEELRKAFEMFEAVKGSGRITPRGLQRMLSRLGDERSMEECKAMIRAYDLDGDGELDFHEFHQMMN</sequence>
<dbReference type="Gene3D" id="1.10.238.10">
    <property type="entry name" value="EF-hand"/>
    <property type="match status" value="2"/>
</dbReference>
<dbReference type="GeneID" id="103983581"/>
<dbReference type="Pfam" id="PF13499">
    <property type="entry name" value="EF-hand_7"/>
    <property type="match status" value="2"/>
</dbReference>